<keyword evidence="1" id="KW-0812">Transmembrane</keyword>
<evidence type="ECO:0000256" key="1">
    <source>
        <dbReference type="SAM" id="Phobius"/>
    </source>
</evidence>
<dbReference type="EMBL" id="CP003333">
    <property type="protein sequence ID" value="AFL69592.1"/>
    <property type="molecule type" value="Genomic_DNA"/>
</dbReference>
<name>I3Y068_SULBS</name>
<dbReference type="PATRIC" id="fig|760154.4.peg.2321"/>
<dbReference type="RefSeq" id="WP_014770455.1">
    <property type="nucleotide sequence ID" value="NC_018002.1"/>
</dbReference>
<dbReference type="STRING" id="760154.Sulba_2322"/>
<dbReference type="Proteomes" id="UP000006176">
    <property type="component" value="Chromosome"/>
</dbReference>
<keyword evidence="1" id="KW-0472">Membrane</keyword>
<gene>
    <name evidence="2" type="ordered locus">Sulba_2322</name>
</gene>
<keyword evidence="1" id="KW-1133">Transmembrane helix</keyword>
<protein>
    <recommendedName>
        <fullName evidence="4">SHOCT domain-containing protein</fullName>
    </recommendedName>
</protein>
<proteinExistence type="predicted"/>
<accession>I3Y068</accession>
<evidence type="ECO:0000313" key="2">
    <source>
        <dbReference type="EMBL" id="AFL69592.1"/>
    </source>
</evidence>
<feature type="transmembrane region" description="Helical" evidence="1">
    <location>
        <begin position="29"/>
        <end position="48"/>
    </location>
</feature>
<feature type="transmembrane region" description="Helical" evidence="1">
    <location>
        <begin position="60"/>
        <end position="83"/>
    </location>
</feature>
<keyword evidence="3" id="KW-1185">Reference proteome</keyword>
<dbReference type="KEGG" id="sba:Sulba_2322"/>
<evidence type="ECO:0008006" key="4">
    <source>
        <dbReference type="Google" id="ProtNLM"/>
    </source>
</evidence>
<dbReference type="OrthoDB" id="5347439at2"/>
<dbReference type="HOGENOM" id="CLU_1189413_0_0_7"/>
<organism evidence="2 3">
    <name type="scientific">Sulfurospirillum barnesii (strain ATCC 700032 / DSM 10660 / SES-3)</name>
    <dbReference type="NCBI Taxonomy" id="760154"/>
    <lineage>
        <taxon>Bacteria</taxon>
        <taxon>Pseudomonadati</taxon>
        <taxon>Campylobacterota</taxon>
        <taxon>Epsilonproteobacteria</taxon>
        <taxon>Campylobacterales</taxon>
        <taxon>Sulfurospirillaceae</taxon>
        <taxon>Sulfurospirillum</taxon>
    </lineage>
</organism>
<reference evidence="2 3" key="1">
    <citation type="submission" date="2012-06" db="EMBL/GenBank/DDBJ databases">
        <title>Complete sequence of Sulfurospirillum barnesii SES-3.</title>
        <authorList>
            <consortium name="US DOE Joint Genome Institute"/>
            <person name="Lucas S."/>
            <person name="Han J."/>
            <person name="Lapidus A."/>
            <person name="Cheng J.-F."/>
            <person name="Goodwin L."/>
            <person name="Pitluck S."/>
            <person name="Peters L."/>
            <person name="Ovchinnikova G."/>
            <person name="Lu M."/>
            <person name="Detter J.C."/>
            <person name="Han C."/>
            <person name="Tapia R."/>
            <person name="Land M."/>
            <person name="Hauser L."/>
            <person name="Kyrpides N."/>
            <person name="Ivanova N."/>
            <person name="Pagani I."/>
            <person name="Stolz J."/>
            <person name="Arkin A."/>
            <person name="Dehal P."/>
            <person name="Oremland R."/>
            <person name="Saltikov C."/>
            <person name="Basu P."/>
            <person name="Hollibaugh J."/>
            <person name="Newman D."/>
            <person name="Stolyar S."/>
            <person name="Hazen T."/>
            <person name="Woyke T."/>
        </authorList>
    </citation>
    <scope>NUCLEOTIDE SEQUENCE [LARGE SCALE GENOMIC DNA]</scope>
    <source>
        <strain evidence="3">ATCC 700032 / DSM 10660 / SES-3</strain>
    </source>
</reference>
<evidence type="ECO:0000313" key="3">
    <source>
        <dbReference type="Proteomes" id="UP000006176"/>
    </source>
</evidence>
<sequence length="233" mass="26896">MKNYFKLFPQLGINSDYSKKILRRFKYALIYRNVINIIFLIPWVILLFEVMTKGIKDDGGAFFILGLATMFVYLPLITLYFLIRNRYEGHLEQIYFDEFLSKKLKIFYHIEELSDFTYEIIKDITKSANLTNNNMQALIFACQEAYALGAEGVFVVGNQQSAITSGKTDKRGKGSVQTTVLGTTSVRALKNIKEKPKNSISPDTKDLEYWFGLLEKGAITQEEYEKKKMELLN</sequence>
<dbReference type="AlphaFoldDB" id="I3Y068"/>